<dbReference type="Pfam" id="PF03799">
    <property type="entry name" value="FtsQ_DivIB_C"/>
    <property type="match status" value="1"/>
</dbReference>
<protein>
    <recommendedName>
        <fullName evidence="9">Cell division protein FtsQ</fullName>
    </recommendedName>
</protein>
<comment type="function">
    <text evidence="9">Essential cell division protein. May link together the upstream cell division proteins, which are predominantly cytoplasmic, with the downstream cell division proteins, which are predominantly periplasmic. May control correct divisome assembly.</text>
</comment>
<dbReference type="InterPro" id="IPR045335">
    <property type="entry name" value="FtsQ_C_sf"/>
</dbReference>
<organism evidence="11 12">
    <name type="scientific">Pseudazoarcus pumilus</name>
    <dbReference type="NCBI Taxonomy" id="2067960"/>
    <lineage>
        <taxon>Bacteria</taxon>
        <taxon>Pseudomonadati</taxon>
        <taxon>Pseudomonadota</taxon>
        <taxon>Betaproteobacteria</taxon>
        <taxon>Rhodocyclales</taxon>
        <taxon>Zoogloeaceae</taxon>
        <taxon>Pseudazoarcus</taxon>
    </lineage>
</organism>
<evidence type="ECO:0000256" key="8">
    <source>
        <dbReference type="ARBA" id="ARBA00023306"/>
    </source>
</evidence>
<evidence type="ECO:0000313" key="11">
    <source>
        <dbReference type="EMBL" id="AUN96461.1"/>
    </source>
</evidence>
<evidence type="ECO:0000256" key="4">
    <source>
        <dbReference type="ARBA" id="ARBA00022618"/>
    </source>
</evidence>
<dbReference type="PANTHER" id="PTHR35851:SF1">
    <property type="entry name" value="CELL DIVISION PROTEIN FTSQ"/>
    <property type="match status" value="1"/>
</dbReference>
<dbReference type="InterPro" id="IPR026579">
    <property type="entry name" value="FtsQ"/>
</dbReference>
<keyword evidence="6 9" id="KW-1133">Transmembrane helix</keyword>
<dbReference type="KEGG" id="atw:C0099_12255"/>
<evidence type="ECO:0000259" key="10">
    <source>
        <dbReference type="PROSITE" id="PS51779"/>
    </source>
</evidence>
<dbReference type="InterPro" id="IPR034746">
    <property type="entry name" value="POTRA"/>
</dbReference>
<comment type="similarity">
    <text evidence="9">Belongs to the FtsQ/DivIB family. FtsQ subfamily.</text>
</comment>
<evidence type="ECO:0000256" key="6">
    <source>
        <dbReference type="ARBA" id="ARBA00022989"/>
    </source>
</evidence>
<evidence type="ECO:0000256" key="5">
    <source>
        <dbReference type="ARBA" id="ARBA00022692"/>
    </source>
</evidence>
<accession>A0A2I6SB19</accession>
<dbReference type="HAMAP" id="MF_00911">
    <property type="entry name" value="FtsQ_subfam"/>
    <property type="match status" value="1"/>
</dbReference>
<evidence type="ECO:0000256" key="3">
    <source>
        <dbReference type="ARBA" id="ARBA00022519"/>
    </source>
</evidence>
<name>A0A2I6SB19_9RHOO</name>
<reference evidence="11 12" key="1">
    <citation type="submission" date="2018-01" db="EMBL/GenBank/DDBJ databases">
        <authorList>
            <person name="Fu G.-Y."/>
        </authorList>
    </citation>
    <scope>NUCLEOTIDE SEQUENCE [LARGE SCALE GENOMIC DNA]</scope>
    <source>
        <strain evidence="11 12">SY39</strain>
    </source>
</reference>
<evidence type="ECO:0000313" key="12">
    <source>
        <dbReference type="Proteomes" id="UP000242205"/>
    </source>
</evidence>
<dbReference type="InterPro" id="IPR005548">
    <property type="entry name" value="Cell_div_FtsQ/DivIB_C"/>
</dbReference>
<dbReference type="PANTHER" id="PTHR35851">
    <property type="entry name" value="CELL DIVISION PROTEIN FTSQ"/>
    <property type="match status" value="1"/>
</dbReference>
<dbReference type="Gene3D" id="3.10.20.310">
    <property type="entry name" value="membrane protein fhac"/>
    <property type="match status" value="1"/>
</dbReference>
<keyword evidence="2 9" id="KW-1003">Cell membrane</keyword>
<evidence type="ECO:0000256" key="1">
    <source>
        <dbReference type="ARBA" id="ARBA00004370"/>
    </source>
</evidence>
<keyword evidence="7 9" id="KW-0472">Membrane</keyword>
<dbReference type="AlphaFoldDB" id="A0A2I6SB19"/>
<dbReference type="InterPro" id="IPR013685">
    <property type="entry name" value="POTRA_FtsQ_type"/>
</dbReference>
<comment type="subunit">
    <text evidence="9">Part of a complex composed of FtsB, FtsL and FtsQ.</text>
</comment>
<keyword evidence="4 9" id="KW-0132">Cell division</keyword>
<keyword evidence="8 9" id="KW-0131">Cell cycle</keyword>
<evidence type="ECO:0000256" key="9">
    <source>
        <dbReference type="HAMAP-Rule" id="MF_00911"/>
    </source>
</evidence>
<gene>
    <name evidence="9" type="primary">ftsQ</name>
    <name evidence="11" type="ORF">C0099_12255</name>
</gene>
<evidence type="ECO:0000256" key="7">
    <source>
        <dbReference type="ARBA" id="ARBA00023136"/>
    </source>
</evidence>
<dbReference type="GO" id="GO:0032153">
    <property type="term" value="C:cell division site"/>
    <property type="evidence" value="ECO:0007669"/>
    <property type="project" value="UniProtKB-UniRule"/>
</dbReference>
<dbReference type="GO" id="GO:0005886">
    <property type="term" value="C:plasma membrane"/>
    <property type="evidence" value="ECO:0007669"/>
    <property type="project" value="UniProtKB-SubCell"/>
</dbReference>
<dbReference type="EMBL" id="CP025682">
    <property type="protein sequence ID" value="AUN96461.1"/>
    <property type="molecule type" value="Genomic_DNA"/>
</dbReference>
<dbReference type="OrthoDB" id="9790370at2"/>
<keyword evidence="5 9" id="KW-0812">Transmembrane</keyword>
<dbReference type="Pfam" id="PF08478">
    <property type="entry name" value="POTRA_1"/>
    <property type="match status" value="1"/>
</dbReference>
<dbReference type="Gene3D" id="3.40.50.11690">
    <property type="entry name" value="Cell division protein FtsQ/DivIB"/>
    <property type="match status" value="1"/>
</dbReference>
<comment type="subcellular location">
    <subcellularLocation>
        <location evidence="9">Cell inner membrane</location>
        <topology evidence="9">Single-pass type II membrane protein</topology>
    </subcellularLocation>
    <subcellularLocation>
        <location evidence="1">Membrane</location>
    </subcellularLocation>
    <text evidence="9">Localizes to the division septum.</text>
</comment>
<proteinExistence type="inferred from homology"/>
<sequence length="234" mass="26594">MFFVALAFAWAFVAWLTSRPFFPLREVVVLTPPGQVTPAQIEYAARSSVTGNFFTVQLADVREALEKLPWVRRAEVRRRWPDALELRLEEQQAVAYWSPVGSDEVHLINRQGEVFVAASNAELPSFSGPQGSAGHLFARHREFAALVEPLGLRMKRLWLSPREAWELELEDGLVILLGRDRERAPLAERLVRFVRLWPEARERVGVPVALADLRYQRGFALTPALMPEQGKGKQ</sequence>
<dbReference type="GO" id="GO:0043093">
    <property type="term" value="P:FtsZ-dependent cytokinesis"/>
    <property type="evidence" value="ECO:0007669"/>
    <property type="project" value="UniProtKB-UniRule"/>
</dbReference>
<dbReference type="GO" id="GO:0090529">
    <property type="term" value="P:cell septum assembly"/>
    <property type="evidence" value="ECO:0007669"/>
    <property type="project" value="InterPro"/>
</dbReference>
<feature type="domain" description="POTRA" evidence="10">
    <location>
        <begin position="22"/>
        <end position="91"/>
    </location>
</feature>
<keyword evidence="12" id="KW-1185">Reference proteome</keyword>
<evidence type="ECO:0000256" key="2">
    <source>
        <dbReference type="ARBA" id="ARBA00022475"/>
    </source>
</evidence>
<dbReference type="PROSITE" id="PS51779">
    <property type="entry name" value="POTRA"/>
    <property type="match status" value="1"/>
</dbReference>
<dbReference type="Proteomes" id="UP000242205">
    <property type="component" value="Chromosome"/>
</dbReference>
<keyword evidence="3 9" id="KW-0997">Cell inner membrane</keyword>